<dbReference type="InterPro" id="IPR000477">
    <property type="entry name" value="RT_dom"/>
</dbReference>
<reference evidence="3" key="1">
    <citation type="submission" date="2022-03" db="EMBL/GenBank/DDBJ databases">
        <authorList>
            <person name="Tunstrom K."/>
        </authorList>
    </citation>
    <scope>NUCLEOTIDE SEQUENCE</scope>
</reference>
<organism evidence="3 4">
    <name type="scientific">Euphydryas editha</name>
    <name type="common">Edith's checkerspot</name>
    <dbReference type="NCBI Taxonomy" id="104508"/>
    <lineage>
        <taxon>Eukaryota</taxon>
        <taxon>Metazoa</taxon>
        <taxon>Ecdysozoa</taxon>
        <taxon>Arthropoda</taxon>
        <taxon>Hexapoda</taxon>
        <taxon>Insecta</taxon>
        <taxon>Pterygota</taxon>
        <taxon>Neoptera</taxon>
        <taxon>Endopterygota</taxon>
        <taxon>Lepidoptera</taxon>
        <taxon>Glossata</taxon>
        <taxon>Ditrysia</taxon>
        <taxon>Papilionoidea</taxon>
        <taxon>Nymphalidae</taxon>
        <taxon>Nymphalinae</taxon>
        <taxon>Euphydryas</taxon>
    </lineage>
</organism>
<feature type="domain" description="Reverse transcriptase" evidence="2">
    <location>
        <begin position="596"/>
        <end position="847"/>
    </location>
</feature>
<keyword evidence="4" id="KW-1185">Reference proteome</keyword>
<name>A0AAU9TD75_EUPED</name>
<dbReference type="AlphaFoldDB" id="A0AAU9TD75"/>
<sequence length="847" mass="95785">MKYLLLTLEFQSVKVENAKITKIQFRKLDQEEGTRLCVELTQLSYTKCSMQDSECLIREGQALLSQFVNGIPESHVEKLDEMFIDTIEINTDGIDHELQNVKISGLRNAKINDISFDNNFKMMRLSFDANLTTNSEYTLDGVLFRQPIVGAGTTTYTIKNIQMDMLILYDIVKNENGKHTLKIRRYRSGFTIKDGVEYQYNNLFNGDKQKNEVVHALLNKNWVTITGVFGNKFYYKIFDKIFEAIKAFARSHYLEDLFFYLSYFVVALQLSSILGAPQLSYTKCSMQDSECLIREGQALLNQFVNGIPESHVEKLDEMFVDTIEINTDGVDYELQNVKISGLRNAKINDISFDNTFKIMRLSFDANLTMNSEYTLDGVLFRRPMVGAGTTTYTIKNIQMDMLILYDIVKNENGKHTLKIRRYRSGFTIKDGVEYQVNNLFDGDKQKSRRHKYLTKSPTPRHTFPTNGPANPFNIETRSMKRRIGPLPAGDHRSTPGAGTGRLSIRTVSGEELNRRAPTGSSENATANTDKLTNRTTPTEPYSPSTISYTPSIPSSPLSKSNLPTPTLDVAWLANALLPKSTKADLILKELSNCINKCLQTGTFPNSLKVAKVSPIYKSGSKLEPGNYRPISVLPVISKIFERVIYNRLETYLTSIKFFYDKQYGFRPKSNTLSATIDLITNIKLNIDKKQIVLGVFIDLKKAFDTVSHELLLKKLFDIGLTATAYGMLKSYLSNRTQVVQIGKIQSSSKSINFGVPQGSILGPLLFTIYINSISGIGLTGDVTLYGDDTCLFYSGRSINDLIAHAQKYLDSLNVWFQCNLLTINISKTKYMIFASMQKIKKLKTIVH</sequence>
<dbReference type="EMBL" id="CAKOGL010000002">
    <property type="protein sequence ID" value="CAH2084027.1"/>
    <property type="molecule type" value="Genomic_DNA"/>
</dbReference>
<feature type="compositionally biased region" description="Polar residues" evidence="1">
    <location>
        <begin position="518"/>
        <end position="534"/>
    </location>
</feature>
<feature type="compositionally biased region" description="Low complexity" evidence="1">
    <location>
        <begin position="535"/>
        <end position="556"/>
    </location>
</feature>
<dbReference type="InterPro" id="IPR038606">
    <property type="entry name" value="To_sf"/>
</dbReference>
<dbReference type="Pfam" id="PF00078">
    <property type="entry name" value="RVT_1"/>
    <property type="match status" value="1"/>
</dbReference>
<feature type="compositionally biased region" description="Polar residues" evidence="1">
    <location>
        <begin position="455"/>
        <end position="476"/>
    </location>
</feature>
<dbReference type="PANTHER" id="PTHR11008:SF32">
    <property type="entry name" value="CIRCADIAN CLOCK-CONTROLLED PROTEIN DAYWAKE-RELATED"/>
    <property type="match status" value="1"/>
</dbReference>
<dbReference type="PANTHER" id="PTHR11008">
    <property type="entry name" value="PROTEIN TAKEOUT-LIKE PROTEIN"/>
    <property type="match status" value="1"/>
</dbReference>
<dbReference type="InterPro" id="IPR043502">
    <property type="entry name" value="DNA/RNA_pol_sf"/>
</dbReference>
<accession>A0AAU9TD75</accession>
<evidence type="ECO:0000313" key="4">
    <source>
        <dbReference type="Proteomes" id="UP001153954"/>
    </source>
</evidence>
<dbReference type="Proteomes" id="UP001153954">
    <property type="component" value="Unassembled WGS sequence"/>
</dbReference>
<gene>
    <name evidence="3" type="ORF">EEDITHA_LOCUS639</name>
</gene>
<dbReference type="SUPFAM" id="SSF56672">
    <property type="entry name" value="DNA/RNA polymerases"/>
    <property type="match status" value="1"/>
</dbReference>
<dbReference type="Pfam" id="PF06585">
    <property type="entry name" value="JHBP"/>
    <property type="match status" value="2"/>
</dbReference>
<feature type="region of interest" description="Disordered" evidence="1">
    <location>
        <begin position="445"/>
        <end position="559"/>
    </location>
</feature>
<dbReference type="GO" id="GO:0071897">
    <property type="term" value="P:DNA biosynthetic process"/>
    <property type="evidence" value="ECO:0007669"/>
    <property type="project" value="UniProtKB-ARBA"/>
</dbReference>
<proteinExistence type="predicted"/>
<evidence type="ECO:0000259" key="2">
    <source>
        <dbReference type="PROSITE" id="PS50878"/>
    </source>
</evidence>
<dbReference type="GO" id="GO:0005615">
    <property type="term" value="C:extracellular space"/>
    <property type="evidence" value="ECO:0007669"/>
    <property type="project" value="TreeGrafter"/>
</dbReference>
<evidence type="ECO:0000313" key="3">
    <source>
        <dbReference type="EMBL" id="CAH2084027.1"/>
    </source>
</evidence>
<dbReference type="PROSITE" id="PS50878">
    <property type="entry name" value="RT_POL"/>
    <property type="match status" value="1"/>
</dbReference>
<dbReference type="CDD" id="cd01650">
    <property type="entry name" value="RT_nLTR_like"/>
    <property type="match status" value="1"/>
</dbReference>
<protein>
    <recommendedName>
        <fullName evidence="2">Reverse transcriptase domain-containing protein</fullName>
    </recommendedName>
</protein>
<dbReference type="InterPro" id="IPR010562">
    <property type="entry name" value="Haemolymph_juvenile_hormone-bd"/>
</dbReference>
<dbReference type="Gene3D" id="3.15.10.30">
    <property type="entry name" value="Haemolymph juvenile hormone binding protein"/>
    <property type="match status" value="2"/>
</dbReference>
<comment type="caution">
    <text evidence="3">The sequence shown here is derived from an EMBL/GenBank/DDBJ whole genome shotgun (WGS) entry which is preliminary data.</text>
</comment>
<dbReference type="SMART" id="SM00700">
    <property type="entry name" value="JHBP"/>
    <property type="match status" value="2"/>
</dbReference>
<evidence type="ECO:0000256" key="1">
    <source>
        <dbReference type="SAM" id="MobiDB-lite"/>
    </source>
</evidence>